<gene>
    <name evidence="1" type="ORF">GCM10007931_18540</name>
</gene>
<name>A0ABQ6EPI3_9VIBR</name>
<evidence type="ECO:0008006" key="3">
    <source>
        <dbReference type="Google" id="ProtNLM"/>
    </source>
</evidence>
<keyword evidence="2" id="KW-1185">Reference proteome</keyword>
<evidence type="ECO:0000313" key="2">
    <source>
        <dbReference type="Proteomes" id="UP001157156"/>
    </source>
</evidence>
<reference evidence="2" key="1">
    <citation type="journal article" date="2019" name="Int. J. Syst. Evol. Microbiol.">
        <title>The Global Catalogue of Microorganisms (GCM) 10K type strain sequencing project: providing services to taxonomists for standard genome sequencing and annotation.</title>
        <authorList>
            <consortium name="The Broad Institute Genomics Platform"/>
            <consortium name="The Broad Institute Genome Sequencing Center for Infectious Disease"/>
            <person name="Wu L."/>
            <person name="Ma J."/>
        </authorList>
    </citation>
    <scope>NUCLEOTIDE SEQUENCE [LARGE SCALE GENOMIC DNA]</scope>
    <source>
        <strain evidence="2">NBRC 111146</strain>
    </source>
</reference>
<dbReference type="RefSeq" id="WP_170143414.1">
    <property type="nucleotide sequence ID" value="NZ_BSPV01000006.1"/>
</dbReference>
<accession>A0ABQ6EPI3</accession>
<evidence type="ECO:0000313" key="1">
    <source>
        <dbReference type="EMBL" id="GLT14879.1"/>
    </source>
</evidence>
<organism evidence="1 2">
    <name type="scientific">Vibrio algivorus</name>
    <dbReference type="NCBI Taxonomy" id="1667024"/>
    <lineage>
        <taxon>Bacteria</taxon>
        <taxon>Pseudomonadati</taxon>
        <taxon>Pseudomonadota</taxon>
        <taxon>Gammaproteobacteria</taxon>
        <taxon>Vibrionales</taxon>
        <taxon>Vibrionaceae</taxon>
        <taxon>Vibrio</taxon>
    </lineage>
</organism>
<sequence length="51" mass="5959">MLLAKLKHWLARYDAWCKELGLTPEHKRSCCAYRPDPTHTTKPSDKNDFNA</sequence>
<protein>
    <recommendedName>
        <fullName evidence="3">DUF5363 family protein</fullName>
    </recommendedName>
</protein>
<dbReference type="EMBL" id="BSPV01000006">
    <property type="protein sequence ID" value="GLT14879.1"/>
    <property type="molecule type" value="Genomic_DNA"/>
</dbReference>
<comment type="caution">
    <text evidence="1">The sequence shown here is derived from an EMBL/GenBank/DDBJ whole genome shotgun (WGS) entry which is preliminary data.</text>
</comment>
<proteinExistence type="predicted"/>
<dbReference type="Proteomes" id="UP001157156">
    <property type="component" value="Unassembled WGS sequence"/>
</dbReference>